<name>A0A9P8KPF3_9HYPO</name>
<dbReference type="InterPro" id="IPR001650">
    <property type="entry name" value="Helicase_C-like"/>
</dbReference>
<dbReference type="GO" id="GO:0016787">
    <property type="term" value="F:hydrolase activity"/>
    <property type="evidence" value="ECO:0007669"/>
    <property type="project" value="UniProtKB-KW"/>
</dbReference>
<evidence type="ECO:0000256" key="3">
    <source>
        <dbReference type="ARBA" id="ARBA00022840"/>
    </source>
</evidence>
<dbReference type="Gene3D" id="3.40.50.10810">
    <property type="entry name" value="Tandem AAA-ATPase domain"/>
    <property type="match status" value="1"/>
</dbReference>
<dbReference type="PANTHER" id="PTHR45626:SF51">
    <property type="entry name" value="SNF2-RELATED DOMAIN-CONTAINING PROTEIN"/>
    <property type="match status" value="1"/>
</dbReference>
<keyword evidence="3" id="KW-0067">ATP-binding</keyword>
<keyword evidence="7" id="KW-1185">Reference proteome</keyword>
<dbReference type="InterPro" id="IPR000330">
    <property type="entry name" value="SNF2_N"/>
</dbReference>
<dbReference type="CDD" id="cd18793">
    <property type="entry name" value="SF2_C_SNF"/>
    <property type="match status" value="1"/>
</dbReference>
<dbReference type="InterPro" id="IPR050628">
    <property type="entry name" value="SNF2_RAD54_helicase_TF"/>
</dbReference>
<dbReference type="GO" id="GO:0008094">
    <property type="term" value="F:ATP-dependent activity, acting on DNA"/>
    <property type="evidence" value="ECO:0007669"/>
    <property type="project" value="TreeGrafter"/>
</dbReference>
<dbReference type="InterPro" id="IPR038718">
    <property type="entry name" value="SNF2-like_sf"/>
</dbReference>
<organism evidence="6 7">
    <name type="scientific">Trichoderma semiorbis</name>
    <dbReference type="NCBI Taxonomy" id="1491008"/>
    <lineage>
        <taxon>Eukaryota</taxon>
        <taxon>Fungi</taxon>
        <taxon>Dikarya</taxon>
        <taxon>Ascomycota</taxon>
        <taxon>Pezizomycotina</taxon>
        <taxon>Sordariomycetes</taxon>
        <taxon>Hypocreomycetidae</taxon>
        <taxon>Hypocreales</taxon>
        <taxon>Hypocreaceae</taxon>
        <taxon>Trichoderma</taxon>
    </lineage>
</organism>
<feature type="domain" description="Helicase C-terminal" evidence="5">
    <location>
        <begin position="897"/>
        <end position="1041"/>
    </location>
</feature>
<protein>
    <recommendedName>
        <fullName evidence="5">Helicase C-terminal domain-containing protein</fullName>
    </recommendedName>
</protein>
<dbReference type="GO" id="GO:0005524">
    <property type="term" value="F:ATP binding"/>
    <property type="evidence" value="ECO:0007669"/>
    <property type="project" value="UniProtKB-KW"/>
</dbReference>
<sequence>MTINTDITMHSQRVPYIPAGCVGISRQDCHISEEDWLSTENRTWRSFMRHHDTLNNAGHAIPFDTPYINANLQESLLKSSQLSPLGRLFQARWCKLEFCVSTLGEQLGIVRVYLLPDDVLRRSVDRSDSSLQKARLFVLRSLDYSPCAWKAIKEPDHSGRPVLEDLSSIDNDKDVSLLELFNTIPSPCPDLNAVDEPYTQDAMYNLMESQVSGLKTELYSHQRRSAALMLQKETQPGQILDPRLLHLRDTNGSHWYMDPVTGVVLLEPRYYDGVSGGILAEQMGAGKTAICLALMLATKHLPTSPPDFYKAGEPPVRRRLASLADMAASCATRHAVPWKSHFEAWKEQHGYEFSHCNDALSRNRGYYFLPAPEPRRGGRSNRSPCIVPPKKIYLSSASVVIVPNNLVAQWKQEINKHTEGLKVLVLGKNDETPSLEDILTYDVLLFSQTRFEMVHKQFAGVEGSVFSSIHFKRCIVDEGHKLGNSKMSNRSNLLIGLDSMHFSSRWIVTGTPSHGLYGVEKPQAGATHPHTPSTQSPTPDNATPDNKTNQTKKSSTDEKSDLERIGSIAALYLKARPWANTVIESGDTLADWTTYLMLPKHSSKSQGRWNCLESTLNSLIIRHRISEIGALLPSVNEKIIVLDGSYQDQLSLNLFSMMIVFNSVQSQREDMDYFFHQKQRKALLQIVQNLKQASFFGGSFFTADVIAKSVETAEKFLAERKVPISPEDESLLQEAIQFGNLAMTNKLRNLTNQFHEMAVSVTGFPGNAGESWSLDGASAENGICTSTSMLLSLQKLIYDAAGSEQKLNSLLNGELISEGTLERIKLLDAAAPEKDSKSKEKSSETLAGNTKLGDDSPKKARSHGVNGIEPRTLAAESFVGPLEQTKITATVSAKLSYLIDNLVKYQEEEKIIVFYENDNVAWYLASMLDVLQIQHLIYAKSLKAERRAQYVNTFNHNDKFRILLMDISQAAFGLDMREASRIYFINPVLNPQVEAQAIGRARRISQKKPVWVETLVLKNSLDEVILERKGQMTQAEHRHVKSILDVRPIFNWIKNTKVNPMGSIGDSYTSQMATLHTAQAVFGRGFGVTSHPDEDIILDENRTPDKRLPDKELPDKRLPVHQKKRPYEVGPGSEGMKIDENEAISKQGMISQPARRVRFAAD</sequence>
<feature type="region of interest" description="Disordered" evidence="4">
    <location>
        <begin position="1099"/>
        <end position="1162"/>
    </location>
</feature>
<dbReference type="InterPro" id="IPR014001">
    <property type="entry name" value="Helicase_ATP-bd"/>
</dbReference>
<evidence type="ECO:0000256" key="2">
    <source>
        <dbReference type="ARBA" id="ARBA00022801"/>
    </source>
</evidence>
<evidence type="ECO:0000313" key="7">
    <source>
        <dbReference type="Proteomes" id="UP000826573"/>
    </source>
</evidence>
<feature type="compositionally biased region" description="Polar residues" evidence="4">
    <location>
        <begin position="540"/>
        <end position="553"/>
    </location>
</feature>
<dbReference type="InterPro" id="IPR049730">
    <property type="entry name" value="SNF2/RAD54-like_C"/>
</dbReference>
<dbReference type="Proteomes" id="UP000826573">
    <property type="component" value="Unassembled WGS sequence"/>
</dbReference>
<feature type="region of interest" description="Disordered" evidence="4">
    <location>
        <begin position="832"/>
        <end position="866"/>
    </location>
</feature>
<evidence type="ECO:0000256" key="1">
    <source>
        <dbReference type="ARBA" id="ARBA00022741"/>
    </source>
</evidence>
<dbReference type="PROSITE" id="PS51194">
    <property type="entry name" value="HELICASE_CTER"/>
    <property type="match status" value="1"/>
</dbReference>
<comment type="caution">
    <text evidence="6">The sequence shown here is derived from an EMBL/GenBank/DDBJ whole genome shotgun (WGS) entry which is preliminary data.</text>
</comment>
<feature type="region of interest" description="Disordered" evidence="4">
    <location>
        <begin position="517"/>
        <end position="560"/>
    </location>
</feature>
<dbReference type="AlphaFoldDB" id="A0A9P8KPF3"/>
<evidence type="ECO:0000259" key="5">
    <source>
        <dbReference type="PROSITE" id="PS51194"/>
    </source>
</evidence>
<feature type="compositionally biased region" description="Basic and acidic residues" evidence="4">
    <location>
        <begin position="832"/>
        <end position="843"/>
    </location>
</feature>
<reference evidence="6 7" key="1">
    <citation type="submission" date="2021-08" db="EMBL/GenBank/DDBJ databases">
        <title>The highly contiguous genome resource for Trichoderma semiorbis FJ059, a fungal antagonistic to plant pathogens.</title>
        <authorList>
            <person name="Liu T."/>
        </authorList>
    </citation>
    <scope>NUCLEOTIDE SEQUENCE [LARGE SCALE GENOMIC DNA]</scope>
    <source>
        <strain evidence="6 7">FJ059</strain>
    </source>
</reference>
<dbReference type="GO" id="GO:0006281">
    <property type="term" value="P:DNA repair"/>
    <property type="evidence" value="ECO:0007669"/>
    <property type="project" value="TreeGrafter"/>
</dbReference>
<evidence type="ECO:0000256" key="4">
    <source>
        <dbReference type="SAM" id="MobiDB-lite"/>
    </source>
</evidence>
<dbReference type="SMART" id="SM00487">
    <property type="entry name" value="DEXDc"/>
    <property type="match status" value="1"/>
</dbReference>
<dbReference type="EMBL" id="JAIMJC010000004">
    <property type="protein sequence ID" value="KAH0526490.1"/>
    <property type="molecule type" value="Genomic_DNA"/>
</dbReference>
<dbReference type="GO" id="GO:0005634">
    <property type="term" value="C:nucleus"/>
    <property type="evidence" value="ECO:0007669"/>
    <property type="project" value="TreeGrafter"/>
</dbReference>
<dbReference type="Pfam" id="PF00176">
    <property type="entry name" value="SNF2-rel_dom"/>
    <property type="match status" value="1"/>
</dbReference>
<gene>
    <name evidence="6" type="ORF">TsFJ059_009799</name>
</gene>
<dbReference type="Gene3D" id="3.40.50.300">
    <property type="entry name" value="P-loop containing nucleotide triphosphate hydrolases"/>
    <property type="match status" value="1"/>
</dbReference>
<evidence type="ECO:0000313" key="6">
    <source>
        <dbReference type="EMBL" id="KAH0526490.1"/>
    </source>
</evidence>
<accession>A0A9P8KPF3</accession>
<dbReference type="InterPro" id="IPR027417">
    <property type="entry name" value="P-loop_NTPase"/>
</dbReference>
<proteinExistence type="predicted"/>
<dbReference type="Pfam" id="PF00271">
    <property type="entry name" value="Helicase_C"/>
    <property type="match status" value="1"/>
</dbReference>
<keyword evidence="2" id="KW-0378">Hydrolase</keyword>
<dbReference type="PANTHER" id="PTHR45626">
    <property type="entry name" value="TRANSCRIPTION TERMINATION FACTOR 2-RELATED"/>
    <property type="match status" value="1"/>
</dbReference>
<keyword evidence="1" id="KW-0547">Nucleotide-binding</keyword>
<dbReference type="SUPFAM" id="SSF52540">
    <property type="entry name" value="P-loop containing nucleoside triphosphate hydrolases"/>
    <property type="match status" value="2"/>
</dbReference>
<feature type="compositionally biased region" description="Low complexity" evidence="4">
    <location>
        <begin position="527"/>
        <end position="539"/>
    </location>
</feature>
<feature type="compositionally biased region" description="Basic and acidic residues" evidence="4">
    <location>
        <begin position="1099"/>
        <end position="1118"/>
    </location>
</feature>